<proteinExistence type="predicted"/>
<sequence length="119" mass="13559">MIHPHYFQKGTKLNSKDSGPRGGLPAQSGRPGIEPVLRLLSLSHPGGQRKPYLVHLCGGDGDILRGAARGRGGRREDLQDQVRVLPRRRQGRRPQAWAKLERFVWEAVWYSSWFLLPIW</sequence>
<evidence type="ECO:0000256" key="1">
    <source>
        <dbReference type="SAM" id="MobiDB-lite"/>
    </source>
</evidence>
<dbReference type="Gramene" id="OPUNC01G38380.1">
    <property type="protein sequence ID" value="OPUNC01G38380.1"/>
    <property type="gene ID" value="OPUNC01G38380"/>
</dbReference>
<protein>
    <submittedName>
        <fullName evidence="2">Uncharacterized protein</fullName>
    </submittedName>
</protein>
<keyword evidence="3" id="KW-1185">Reference proteome</keyword>
<accession>A0A0E0JRX1</accession>
<dbReference type="HOGENOM" id="CLU_2065301_0_0_1"/>
<dbReference type="EnsemblPlants" id="OPUNC01G38380.1">
    <property type="protein sequence ID" value="OPUNC01G38380.1"/>
    <property type="gene ID" value="OPUNC01G38380"/>
</dbReference>
<dbReference type="AlphaFoldDB" id="A0A0E0JRX1"/>
<evidence type="ECO:0000313" key="2">
    <source>
        <dbReference type="EnsemblPlants" id="OPUNC01G38380.1"/>
    </source>
</evidence>
<reference evidence="2" key="2">
    <citation type="submission" date="2018-05" db="EMBL/GenBank/DDBJ databases">
        <title>OpunRS2 (Oryza punctata Reference Sequence Version 2).</title>
        <authorList>
            <person name="Zhang J."/>
            <person name="Kudrna D."/>
            <person name="Lee S."/>
            <person name="Talag J."/>
            <person name="Welchert J."/>
            <person name="Wing R.A."/>
        </authorList>
    </citation>
    <scope>NUCLEOTIDE SEQUENCE [LARGE SCALE GENOMIC DNA]</scope>
</reference>
<reference evidence="2" key="1">
    <citation type="submission" date="2015-04" db="UniProtKB">
        <authorList>
            <consortium name="EnsemblPlants"/>
        </authorList>
    </citation>
    <scope>IDENTIFICATION</scope>
</reference>
<evidence type="ECO:0000313" key="3">
    <source>
        <dbReference type="Proteomes" id="UP000026962"/>
    </source>
</evidence>
<feature type="region of interest" description="Disordered" evidence="1">
    <location>
        <begin position="1"/>
        <end position="32"/>
    </location>
</feature>
<name>A0A0E0JRX1_ORYPU</name>
<dbReference type="Proteomes" id="UP000026962">
    <property type="component" value="Chromosome 1"/>
</dbReference>
<organism evidence="2">
    <name type="scientific">Oryza punctata</name>
    <name type="common">Red rice</name>
    <dbReference type="NCBI Taxonomy" id="4537"/>
    <lineage>
        <taxon>Eukaryota</taxon>
        <taxon>Viridiplantae</taxon>
        <taxon>Streptophyta</taxon>
        <taxon>Embryophyta</taxon>
        <taxon>Tracheophyta</taxon>
        <taxon>Spermatophyta</taxon>
        <taxon>Magnoliopsida</taxon>
        <taxon>Liliopsida</taxon>
        <taxon>Poales</taxon>
        <taxon>Poaceae</taxon>
        <taxon>BOP clade</taxon>
        <taxon>Oryzoideae</taxon>
        <taxon>Oryzeae</taxon>
        <taxon>Oryzinae</taxon>
        <taxon>Oryza</taxon>
    </lineage>
</organism>